<protein>
    <submittedName>
        <fullName evidence="3">XRE family transcriptional regulator</fullName>
    </submittedName>
</protein>
<evidence type="ECO:0000313" key="4">
    <source>
        <dbReference type="Proteomes" id="UP000727907"/>
    </source>
</evidence>
<dbReference type="SMART" id="SM00530">
    <property type="entry name" value="HTH_XRE"/>
    <property type="match status" value="1"/>
</dbReference>
<dbReference type="Pfam" id="PF07883">
    <property type="entry name" value="Cupin_2"/>
    <property type="match status" value="1"/>
</dbReference>
<organism evidence="3 4">
    <name type="scientific">Reyranella humidisoli</name>
    <dbReference type="NCBI Taxonomy" id="2849149"/>
    <lineage>
        <taxon>Bacteria</taxon>
        <taxon>Pseudomonadati</taxon>
        <taxon>Pseudomonadota</taxon>
        <taxon>Alphaproteobacteria</taxon>
        <taxon>Hyphomicrobiales</taxon>
        <taxon>Reyranellaceae</taxon>
        <taxon>Reyranella</taxon>
    </lineage>
</organism>
<dbReference type="PANTHER" id="PTHR46797">
    <property type="entry name" value="HTH-TYPE TRANSCRIPTIONAL REGULATOR"/>
    <property type="match status" value="1"/>
</dbReference>
<name>A0ABS6INK2_9HYPH</name>
<dbReference type="PANTHER" id="PTHR46797:SF10">
    <property type="entry name" value="BLR1115 PROTEIN"/>
    <property type="match status" value="1"/>
</dbReference>
<dbReference type="RefSeq" id="WP_216964309.1">
    <property type="nucleotide sequence ID" value="NZ_JAHOPB010000002.1"/>
</dbReference>
<dbReference type="PROSITE" id="PS50943">
    <property type="entry name" value="HTH_CROC1"/>
    <property type="match status" value="1"/>
</dbReference>
<keyword evidence="1" id="KW-0238">DNA-binding</keyword>
<sequence>MKDDINHRIAARVRGLRSQSGLSLEALADACGVSRSMISLVERGESSPTAVILEKLATGLGVSLATLFEPPAAPAHPVSRRADQVEWRDPASGYLRRNVSPGGYPSPIQIVEVQFPAGARVAYETAARPGTTHQQVWVLQGRIEITLGEDRHELDAGDCLAMVLDQPIAYHNPTSRPARYCVVIVAPRPG</sequence>
<proteinExistence type="predicted"/>
<gene>
    <name evidence="3" type="ORF">KQ910_19245</name>
</gene>
<dbReference type="InterPro" id="IPR013096">
    <property type="entry name" value="Cupin_2"/>
</dbReference>
<evidence type="ECO:0000313" key="3">
    <source>
        <dbReference type="EMBL" id="MBU8875916.1"/>
    </source>
</evidence>
<accession>A0ABS6INK2</accession>
<dbReference type="EMBL" id="JAHOPB010000002">
    <property type="protein sequence ID" value="MBU8875916.1"/>
    <property type="molecule type" value="Genomic_DNA"/>
</dbReference>
<dbReference type="InterPro" id="IPR001387">
    <property type="entry name" value="Cro/C1-type_HTH"/>
</dbReference>
<dbReference type="InterPro" id="IPR050807">
    <property type="entry name" value="TransReg_Diox_bact_type"/>
</dbReference>
<dbReference type="CDD" id="cd02209">
    <property type="entry name" value="cupin_XRE_C"/>
    <property type="match status" value="1"/>
</dbReference>
<keyword evidence="4" id="KW-1185">Reference proteome</keyword>
<dbReference type="CDD" id="cd00093">
    <property type="entry name" value="HTH_XRE"/>
    <property type="match status" value="1"/>
</dbReference>
<dbReference type="Proteomes" id="UP000727907">
    <property type="component" value="Unassembled WGS sequence"/>
</dbReference>
<feature type="domain" description="HTH cro/C1-type" evidence="2">
    <location>
        <begin position="13"/>
        <end position="67"/>
    </location>
</feature>
<dbReference type="Pfam" id="PF01381">
    <property type="entry name" value="HTH_3"/>
    <property type="match status" value="1"/>
</dbReference>
<evidence type="ECO:0000259" key="2">
    <source>
        <dbReference type="PROSITE" id="PS50943"/>
    </source>
</evidence>
<reference evidence="3 4" key="1">
    <citation type="submission" date="2021-06" db="EMBL/GenBank/DDBJ databases">
        <authorList>
            <person name="Lee D.H."/>
        </authorList>
    </citation>
    <scope>NUCLEOTIDE SEQUENCE [LARGE SCALE GENOMIC DNA]</scope>
    <source>
        <strain evidence="3 4">MMS21-HV4-11</strain>
    </source>
</reference>
<comment type="caution">
    <text evidence="3">The sequence shown here is derived from an EMBL/GenBank/DDBJ whole genome shotgun (WGS) entry which is preliminary data.</text>
</comment>
<evidence type="ECO:0000256" key="1">
    <source>
        <dbReference type="ARBA" id="ARBA00023125"/>
    </source>
</evidence>